<feature type="compositionally biased region" description="Basic and acidic residues" evidence="1">
    <location>
        <begin position="1"/>
        <end position="13"/>
    </location>
</feature>
<dbReference type="AlphaFoldDB" id="A0A9P6MYC3"/>
<evidence type="ECO:0000256" key="1">
    <source>
        <dbReference type="SAM" id="MobiDB-lite"/>
    </source>
</evidence>
<organism evidence="2 3">
    <name type="scientific">Entomortierella chlamydospora</name>
    <dbReference type="NCBI Taxonomy" id="101097"/>
    <lineage>
        <taxon>Eukaryota</taxon>
        <taxon>Fungi</taxon>
        <taxon>Fungi incertae sedis</taxon>
        <taxon>Mucoromycota</taxon>
        <taxon>Mortierellomycotina</taxon>
        <taxon>Mortierellomycetes</taxon>
        <taxon>Mortierellales</taxon>
        <taxon>Mortierellaceae</taxon>
        <taxon>Entomortierella</taxon>
    </lineage>
</organism>
<keyword evidence="3" id="KW-1185">Reference proteome</keyword>
<dbReference type="Proteomes" id="UP000703661">
    <property type="component" value="Unassembled WGS sequence"/>
</dbReference>
<feature type="region of interest" description="Disordered" evidence="1">
    <location>
        <begin position="44"/>
        <end position="74"/>
    </location>
</feature>
<reference evidence="2" key="1">
    <citation type="journal article" date="2020" name="Fungal Divers.">
        <title>Resolving the Mortierellaceae phylogeny through synthesis of multi-gene phylogenetics and phylogenomics.</title>
        <authorList>
            <person name="Vandepol N."/>
            <person name="Liber J."/>
            <person name="Desiro A."/>
            <person name="Na H."/>
            <person name="Kennedy M."/>
            <person name="Barry K."/>
            <person name="Grigoriev I.V."/>
            <person name="Miller A.N."/>
            <person name="O'Donnell K."/>
            <person name="Stajich J.E."/>
            <person name="Bonito G."/>
        </authorList>
    </citation>
    <scope>NUCLEOTIDE SEQUENCE</scope>
    <source>
        <strain evidence="2">NRRL 2769</strain>
    </source>
</reference>
<feature type="region of interest" description="Disordered" evidence="1">
    <location>
        <begin position="1"/>
        <end position="31"/>
    </location>
</feature>
<gene>
    <name evidence="2" type="ORF">BGZ80_007286</name>
</gene>
<evidence type="ECO:0000313" key="3">
    <source>
        <dbReference type="Proteomes" id="UP000703661"/>
    </source>
</evidence>
<protein>
    <submittedName>
        <fullName evidence="2">Uncharacterized protein</fullName>
    </submittedName>
</protein>
<sequence length="74" mass="8361">MPKNDRQFRESLRALRGSPLQVATPEKETKPDVAIELLMPLVITVSEQEDNAPEQEDNAPEQENDVPEQENHAP</sequence>
<proteinExistence type="predicted"/>
<dbReference type="EMBL" id="JAAAID010000370">
    <property type="protein sequence ID" value="KAG0018348.1"/>
    <property type="molecule type" value="Genomic_DNA"/>
</dbReference>
<comment type="caution">
    <text evidence="2">The sequence shown here is derived from an EMBL/GenBank/DDBJ whole genome shotgun (WGS) entry which is preliminary data.</text>
</comment>
<evidence type="ECO:0000313" key="2">
    <source>
        <dbReference type="EMBL" id="KAG0018348.1"/>
    </source>
</evidence>
<feature type="compositionally biased region" description="Acidic residues" evidence="1">
    <location>
        <begin position="47"/>
        <end position="68"/>
    </location>
</feature>
<accession>A0A9P6MYC3</accession>
<name>A0A9P6MYC3_9FUNG</name>